<keyword evidence="1" id="KW-0175">Coiled coil</keyword>
<dbReference type="AlphaFoldDB" id="G0RYI9"/>
<dbReference type="OMA" id="MERERNM"/>
<evidence type="ECO:0000313" key="3">
    <source>
        <dbReference type="EMBL" id="EGS23975.1"/>
    </source>
</evidence>
<dbReference type="OrthoDB" id="3512845at2759"/>
<evidence type="ECO:0000256" key="1">
    <source>
        <dbReference type="SAM" id="Coils"/>
    </source>
</evidence>
<dbReference type="PANTHER" id="PTHR37543:SF1">
    <property type="entry name" value="CCCH ZINC FINGER DNA BINDING PROTEIN (AFU_ORTHOLOGUE AFUA_5G12760)"/>
    <property type="match status" value="1"/>
</dbReference>
<organism evidence="4">
    <name type="scientific">Chaetomium thermophilum (strain DSM 1495 / CBS 144.50 / IMI 039719)</name>
    <name type="common">Thermochaetoides thermophila</name>
    <dbReference type="NCBI Taxonomy" id="759272"/>
    <lineage>
        <taxon>Eukaryota</taxon>
        <taxon>Fungi</taxon>
        <taxon>Dikarya</taxon>
        <taxon>Ascomycota</taxon>
        <taxon>Pezizomycotina</taxon>
        <taxon>Sordariomycetes</taxon>
        <taxon>Sordariomycetidae</taxon>
        <taxon>Sordariales</taxon>
        <taxon>Chaetomiaceae</taxon>
        <taxon>Thermochaetoides</taxon>
    </lineage>
</organism>
<evidence type="ECO:0000259" key="2">
    <source>
        <dbReference type="Pfam" id="PF25540"/>
    </source>
</evidence>
<sequence length="333" mass="38609">MAEKPCIVTSDSYNEILPALIETERQVKELKEEVNQLRLKLEQEREEFRKVKLDLEREEDTARLYQQRNKALEQELEQLKIENRKFKKNEIFVEARRQADLEYKVQVEGLKQQLEQERAENDRWRNNSAYVAVLIDGDCTDYYTRTSIFDGESGGKEMASKLLNLIRSQHYLKQFDVVATIYANLTDLCRLKPKAEFSKDYGTSKLQFREFAQGFTGAKATFDFVDVGPGKERADSKIREMARWHLRNPNCKHVYLGICHDSGYASFLGLFKQDDTWRERVTLLSSGFVHSAIEATGLDRIDLQLPDRLPSSELTTITTLHRSSSHPLLDSLS</sequence>
<gene>
    <name evidence="3" type="ORF">CTHT_0006860</name>
</gene>
<feature type="domain" description="DUF7923" evidence="2">
    <location>
        <begin position="126"/>
        <end position="303"/>
    </location>
</feature>
<feature type="coiled-coil region" evidence="1">
    <location>
        <begin position="20"/>
        <end position="127"/>
    </location>
</feature>
<dbReference type="GeneID" id="18254724"/>
<dbReference type="HOGENOM" id="CLU_834195_0_0_1"/>
<dbReference type="STRING" id="759272.G0RYI9"/>
<dbReference type="Pfam" id="PF25540">
    <property type="entry name" value="DUF7923"/>
    <property type="match status" value="1"/>
</dbReference>
<dbReference type="PANTHER" id="PTHR37543">
    <property type="entry name" value="CCCH ZINC FINGER DNA BINDING PROTEIN (AFU_ORTHOLOGUE AFUA_5G12760)"/>
    <property type="match status" value="1"/>
</dbReference>
<proteinExistence type="predicted"/>
<dbReference type="EMBL" id="GL988032">
    <property type="protein sequence ID" value="EGS23975.1"/>
    <property type="molecule type" value="Genomic_DNA"/>
</dbReference>
<dbReference type="Proteomes" id="UP000008066">
    <property type="component" value="Unassembled WGS sequence"/>
</dbReference>
<dbReference type="InterPro" id="IPR057683">
    <property type="entry name" value="DUF7923"/>
</dbReference>
<accession>G0RYI9</accession>
<dbReference type="RefSeq" id="XP_006691217.1">
    <property type="nucleotide sequence ID" value="XM_006691154.1"/>
</dbReference>
<name>G0RYI9_CHATD</name>
<keyword evidence="4" id="KW-1185">Reference proteome</keyword>
<dbReference type="KEGG" id="cthr:CTHT_0006860"/>
<reference evidence="3 4" key="1">
    <citation type="journal article" date="2011" name="Cell">
        <title>Insight into structure and assembly of the nuclear pore complex by utilizing the genome of a eukaryotic thermophile.</title>
        <authorList>
            <person name="Amlacher S."/>
            <person name="Sarges P."/>
            <person name="Flemming D."/>
            <person name="van Noort V."/>
            <person name="Kunze R."/>
            <person name="Devos D.P."/>
            <person name="Arumugam M."/>
            <person name="Bork P."/>
            <person name="Hurt E."/>
        </authorList>
    </citation>
    <scope>NUCLEOTIDE SEQUENCE [LARGE SCALE GENOMIC DNA]</scope>
    <source>
        <strain evidence="4">DSM 1495 / CBS 144.50 / IMI 039719</strain>
    </source>
</reference>
<dbReference type="eggNOG" id="ENOG502S3N6">
    <property type="taxonomic scope" value="Eukaryota"/>
</dbReference>
<evidence type="ECO:0000313" key="4">
    <source>
        <dbReference type="Proteomes" id="UP000008066"/>
    </source>
</evidence>
<protein>
    <recommendedName>
        <fullName evidence="2">DUF7923 domain-containing protein</fullName>
    </recommendedName>
</protein>